<dbReference type="AlphaFoldDB" id="A0A1Y5U3Q6"/>
<reference evidence="1 2" key="1">
    <citation type="submission" date="2017-03" db="EMBL/GenBank/DDBJ databases">
        <authorList>
            <person name="Afonso C.L."/>
            <person name="Miller P.J."/>
            <person name="Scott M.A."/>
            <person name="Spackman E."/>
            <person name="Goraichik I."/>
            <person name="Dimitrov K.M."/>
            <person name="Suarez D.L."/>
            <person name="Swayne D.E."/>
        </authorList>
    </citation>
    <scope>NUCLEOTIDE SEQUENCE [LARGE SCALE GENOMIC DNA]</scope>
    <source>
        <strain evidence="1 2">CECT 7023</strain>
    </source>
</reference>
<protein>
    <submittedName>
        <fullName evidence="1">Uncharacterized protein</fullName>
    </submittedName>
</protein>
<dbReference type="EMBL" id="FWFZ01000043">
    <property type="protein sequence ID" value="SLN76508.1"/>
    <property type="molecule type" value="Genomic_DNA"/>
</dbReference>
<keyword evidence="2" id="KW-1185">Reference proteome</keyword>
<sequence>MSEDKQDEMLQALIDKMTPKLTEAVLGQIGAKVDERLTGIAKKNDQLLGELVKQKDHSSDLAARLASAEKVSNGGKFDAGAATSPVLLRKSDARSVAKYRAAKTEAEKRGVSLEIVADD</sequence>
<proteinExistence type="predicted"/>
<evidence type="ECO:0000313" key="1">
    <source>
        <dbReference type="EMBL" id="SLN76508.1"/>
    </source>
</evidence>
<organism evidence="1 2">
    <name type="scientific">Roseisalinus antarcticus</name>
    <dbReference type="NCBI Taxonomy" id="254357"/>
    <lineage>
        <taxon>Bacteria</taxon>
        <taxon>Pseudomonadati</taxon>
        <taxon>Pseudomonadota</taxon>
        <taxon>Alphaproteobacteria</taxon>
        <taxon>Rhodobacterales</taxon>
        <taxon>Roseobacteraceae</taxon>
        <taxon>Roseisalinus</taxon>
    </lineage>
</organism>
<name>A0A1Y5U3Q6_9RHOB</name>
<evidence type="ECO:0000313" key="2">
    <source>
        <dbReference type="Proteomes" id="UP000193900"/>
    </source>
</evidence>
<dbReference type="Proteomes" id="UP000193900">
    <property type="component" value="Unassembled WGS sequence"/>
</dbReference>
<dbReference type="OrthoDB" id="7855891at2"/>
<accession>A0A1Y5U3Q6</accession>
<dbReference type="RefSeq" id="WP_085880899.1">
    <property type="nucleotide sequence ID" value="NZ_FWFZ01000043.1"/>
</dbReference>
<gene>
    <name evidence="1" type="ORF">ROA7023_04193</name>
</gene>